<dbReference type="PANTHER" id="PTHR31794:SF2">
    <property type="entry name" value="AUXIN EFFLUX TRANSPORTER FAMILY PROTEIN (EUROFUNG)"/>
    <property type="match status" value="1"/>
</dbReference>
<reference evidence="6 7" key="1">
    <citation type="submission" date="2015-07" db="EMBL/GenBank/DDBJ databases">
        <title>Emmonsia species relationships and genome sequence.</title>
        <authorList>
            <person name="Cuomo C.A."/>
            <person name="Schwartz I.S."/>
            <person name="Kenyon C."/>
            <person name="de Hoog G.S."/>
            <person name="Govender N.P."/>
            <person name="Botha A."/>
            <person name="Moreno L."/>
            <person name="de Vries M."/>
            <person name="Munoz J.F."/>
            <person name="Stielow J.B."/>
        </authorList>
    </citation>
    <scope>NUCLEOTIDE SEQUENCE [LARGE SCALE GENOMIC DNA]</scope>
    <source>
        <strain evidence="6 7">CBS 136260</strain>
    </source>
</reference>
<sequence>MLFTSPNSLLNSNILRNSASASASSSSSSSIPNHYYVAEQPLAALDGLSPFVLNSSAAAQQSVLPPLPRLILLVFSAVLEVVCVSLPGYIVARLGMFDADAQKLVANLNVVLFTPCL</sequence>
<accession>A0A1B7NJI3</accession>
<evidence type="ECO:0000256" key="4">
    <source>
        <dbReference type="ARBA" id="ARBA00023136"/>
    </source>
</evidence>
<dbReference type="GO" id="GO:0055085">
    <property type="term" value="P:transmembrane transport"/>
    <property type="evidence" value="ECO:0007669"/>
    <property type="project" value="InterPro"/>
</dbReference>
<comment type="subcellular location">
    <subcellularLocation>
        <location evidence="1">Membrane</location>
        <topology evidence="1">Multi-pass membrane protein</topology>
    </subcellularLocation>
</comment>
<proteinExistence type="predicted"/>
<dbReference type="Proteomes" id="UP000091918">
    <property type="component" value="Unassembled WGS sequence"/>
</dbReference>
<dbReference type="PANTHER" id="PTHR31794">
    <property type="entry name" value="AUXIN EFFLUX TRANSPORTER FAMILY PROTEIN (EUROFUNG)"/>
    <property type="match status" value="1"/>
</dbReference>
<evidence type="ECO:0000256" key="3">
    <source>
        <dbReference type="ARBA" id="ARBA00022989"/>
    </source>
</evidence>
<keyword evidence="3 5" id="KW-1133">Transmembrane helix</keyword>
<keyword evidence="7" id="KW-1185">Reference proteome</keyword>
<dbReference type="EMBL" id="LGUA01003763">
    <property type="protein sequence ID" value="OAX76985.1"/>
    <property type="molecule type" value="Genomic_DNA"/>
</dbReference>
<dbReference type="Pfam" id="PF03547">
    <property type="entry name" value="Mem_trans"/>
    <property type="match status" value="1"/>
</dbReference>
<dbReference type="GO" id="GO:0005783">
    <property type="term" value="C:endoplasmic reticulum"/>
    <property type="evidence" value="ECO:0007669"/>
    <property type="project" value="TreeGrafter"/>
</dbReference>
<organism evidence="6 7">
    <name type="scientific">Emergomyces africanus</name>
    <dbReference type="NCBI Taxonomy" id="1955775"/>
    <lineage>
        <taxon>Eukaryota</taxon>
        <taxon>Fungi</taxon>
        <taxon>Dikarya</taxon>
        <taxon>Ascomycota</taxon>
        <taxon>Pezizomycotina</taxon>
        <taxon>Eurotiomycetes</taxon>
        <taxon>Eurotiomycetidae</taxon>
        <taxon>Onygenales</taxon>
        <taxon>Ajellomycetaceae</taxon>
        <taxon>Emergomyces</taxon>
    </lineage>
</organism>
<feature type="non-terminal residue" evidence="6">
    <location>
        <position position="117"/>
    </location>
</feature>
<name>A0A1B7NJI3_9EURO</name>
<dbReference type="STRING" id="1658172.A0A1B7NJI3"/>
<dbReference type="AlphaFoldDB" id="A0A1B7NJI3"/>
<evidence type="ECO:0000256" key="1">
    <source>
        <dbReference type="ARBA" id="ARBA00004141"/>
    </source>
</evidence>
<keyword evidence="4 5" id="KW-0472">Membrane</keyword>
<comment type="caution">
    <text evidence="6">The sequence shown here is derived from an EMBL/GenBank/DDBJ whole genome shotgun (WGS) entry which is preliminary data.</text>
</comment>
<evidence type="ECO:0000256" key="2">
    <source>
        <dbReference type="ARBA" id="ARBA00022692"/>
    </source>
</evidence>
<dbReference type="GO" id="GO:0016020">
    <property type="term" value="C:membrane"/>
    <property type="evidence" value="ECO:0007669"/>
    <property type="project" value="UniProtKB-SubCell"/>
</dbReference>
<feature type="transmembrane region" description="Helical" evidence="5">
    <location>
        <begin position="70"/>
        <end position="92"/>
    </location>
</feature>
<keyword evidence="2 5" id="KW-0812">Transmembrane</keyword>
<evidence type="ECO:0000313" key="7">
    <source>
        <dbReference type="Proteomes" id="UP000091918"/>
    </source>
</evidence>
<gene>
    <name evidence="6" type="ORF">ACJ72_08721</name>
</gene>
<dbReference type="OrthoDB" id="2499604at2759"/>
<protein>
    <submittedName>
        <fullName evidence="6">Uncharacterized protein</fullName>
    </submittedName>
</protein>
<evidence type="ECO:0000313" key="6">
    <source>
        <dbReference type="EMBL" id="OAX76985.1"/>
    </source>
</evidence>
<dbReference type="InterPro" id="IPR004776">
    <property type="entry name" value="Mem_transp_PIN-like"/>
</dbReference>
<evidence type="ECO:0000256" key="5">
    <source>
        <dbReference type="SAM" id="Phobius"/>
    </source>
</evidence>